<organism evidence="1 2">
    <name type="scientific">Romanomermis culicivorax</name>
    <name type="common">Nematode worm</name>
    <dbReference type="NCBI Taxonomy" id="13658"/>
    <lineage>
        <taxon>Eukaryota</taxon>
        <taxon>Metazoa</taxon>
        <taxon>Ecdysozoa</taxon>
        <taxon>Nematoda</taxon>
        <taxon>Enoplea</taxon>
        <taxon>Dorylaimia</taxon>
        <taxon>Mermithida</taxon>
        <taxon>Mermithoidea</taxon>
        <taxon>Mermithidae</taxon>
        <taxon>Romanomermis</taxon>
    </lineage>
</organism>
<evidence type="ECO:0000313" key="2">
    <source>
        <dbReference type="WBParaSite" id="nRc.2.0.1.t22313-RA"/>
    </source>
</evidence>
<accession>A0A915J762</accession>
<protein>
    <submittedName>
        <fullName evidence="2">Uncharacterized protein</fullName>
    </submittedName>
</protein>
<dbReference type="WBParaSite" id="nRc.2.0.1.t22313-RA">
    <property type="protein sequence ID" value="nRc.2.0.1.t22313-RA"/>
    <property type="gene ID" value="nRc.2.0.1.g22313"/>
</dbReference>
<proteinExistence type="predicted"/>
<dbReference type="Proteomes" id="UP000887565">
    <property type="component" value="Unplaced"/>
</dbReference>
<name>A0A915J762_ROMCU</name>
<reference evidence="2" key="1">
    <citation type="submission" date="2022-11" db="UniProtKB">
        <authorList>
            <consortium name="WormBaseParasite"/>
        </authorList>
    </citation>
    <scope>IDENTIFICATION</scope>
</reference>
<keyword evidence="1" id="KW-1185">Reference proteome</keyword>
<evidence type="ECO:0000313" key="1">
    <source>
        <dbReference type="Proteomes" id="UP000887565"/>
    </source>
</evidence>
<dbReference type="AlphaFoldDB" id="A0A915J762"/>
<sequence length="155" mass="16935">MAATFKAYNFPLPPPGMVCPEHHWCDYPQLLKDQISKILMPAPTAIATVSQPSPMVLMALIATQLATQLSATQPPPMVPMDVQQPQQPSTSIDMVNPFTNLLVMSTQSNGKLNSKKESNPAKPIKPAQWMNHTWAAHCCPAHLVPNAAKRQVSIC</sequence>